<organism evidence="5 6">
    <name type="scientific">Saccharomyces mikatae IFO 1815</name>
    <dbReference type="NCBI Taxonomy" id="226126"/>
    <lineage>
        <taxon>Eukaryota</taxon>
        <taxon>Fungi</taxon>
        <taxon>Dikarya</taxon>
        <taxon>Ascomycota</taxon>
        <taxon>Saccharomycotina</taxon>
        <taxon>Saccharomycetes</taxon>
        <taxon>Saccharomycetales</taxon>
        <taxon>Saccharomycetaceae</taxon>
        <taxon>Saccharomyces</taxon>
    </lineage>
</organism>
<evidence type="ECO:0000313" key="5">
    <source>
        <dbReference type="EMBL" id="CAI4037506.1"/>
    </source>
</evidence>
<dbReference type="InterPro" id="IPR053239">
    <property type="entry name" value="Dual_spec_PTase"/>
</dbReference>
<dbReference type="InterPro" id="IPR020422">
    <property type="entry name" value="TYR_PHOSPHATASE_DUAL_dom"/>
</dbReference>
<dbReference type="SMART" id="SM00195">
    <property type="entry name" value="DSPc"/>
    <property type="match status" value="1"/>
</dbReference>
<dbReference type="Proteomes" id="UP001161438">
    <property type="component" value="Chromosome 2"/>
</dbReference>
<dbReference type="EMBL" id="OX365758">
    <property type="protein sequence ID" value="CAI4037506.1"/>
    <property type="molecule type" value="Genomic_DNA"/>
</dbReference>
<accession>A0AA35IX58</accession>
<dbReference type="GO" id="GO:0008138">
    <property type="term" value="F:protein tyrosine/serine/threonine phosphatase activity"/>
    <property type="evidence" value="ECO:0007669"/>
    <property type="project" value="InterPro"/>
</dbReference>
<dbReference type="CDD" id="cd14516">
    <property type="entry name" value="DSP_fungal_PPS1"/>
    <property type="match status" value="1"/>
</dbReference>
<evidence type="ECO:0000256" key="1">
    <source>
        <dbReference type="ARBA" id="ARBA00022801"/>
    </source>
</evidence>
<sequence>MALEVLSITPGELHDLVRLHQNAKWPECKKMFPWAHDISFCQPPDFPHSLAIVKSQSDAYNSALLRSSLEVNDIFQSWKVHTSFHRMDDECETPDESDGFHYPNNTKELLNLLKFQISQLQMKIEDIELENVAAYCHRHGILPFLKVDPSGLSLEFKRHPKNKVGSNAMLKSNGQDVWGRRGLFRRFDLQCAKMVEMVDNIVIYCSQTGDTANIQTESDATGSHGGDCPSCTTLALLLQICLMFAQKGYTDCEEPRYKTNVSICTYQNFNVDIPESLIGTPLLEKAFFKSSTPLNLCSSPSEIVCFNNADKNMVLCEKLELNKLTSATRLKETGLICGNTTDWHNYQTIKKNNLSLPSHSQENTSIVSSSPLVYDPDNPIASISRLYNIPNTEETWKLIIKCTSNSSMPSLTKIQSYLGLLFDDDASKSQDYFHLTFPSSGTIGLGNLNIQSVEILLNVCYLIYQVSQIQGSLTFMHCNDGYTETSLLLTAYIIFHFNIPLQDALLRIHSRPFFLFPSDLQVLGHLQPLLREFSPQKEDNFKLFANAVEFKDKSFQLHISSELFSSIFFMKIPLESNFVNLKGPLPSQILQHLYLGSLDHAQNPALLKSLGITHIVSVGEVVSWALNKKKVVHPVRPHRAVTMTNTDEVMGTISGNKSRARAGTTINDRSKDGSTVVISENSGFHICQIENLDDNGKDPLFHQIDKVLNFISNSEKKGGKVLVHCMVGVSRSATVCIAECMRYLHCDLANAYLFVRVRRLNVVIQPNLFFVYELFKWWKKHYCKEYDKTTDWHIICRGIAEVNLKFS</sequence>
<dbReference type="GeneID" id="80916719"/>
<dbReference type="InterPro" id="IPR029021">
    <property type="entry name" value="Prot-tyrosine_phosphatase-like"/>
</dbReference>
<dbReference type="InterPro" id="IPR047949">
    <property type="entry name" value="PPS1_DSP"/>
</dbReference>
<proteinExistence type="predicted"/>
<dbReference type="InterPro" id="IPR016130">
    <property type="entry name" value="Tyr_Pase_AS"/>
</dbReference>
<feature type="domain" description="Tyrosine specific protein phosphatases" evidence="4">
    <location>
        <begin position="705"/>
        <end position="770"/>
    </location>
</feature>
<protein>
    <submittedName>
        <fullName evidence="5">Uncharacterized protein</fullName>
    </submittedName>
</protein>
<dbReference type="InterPro" id="IPR000340">
    <property type="entry name" value="Dual-sp_phosphatase_cat-dom"/>
</dbReference>
<dbReference type="PROSITE" id="PS50056">
    <property type="entry name" value="TYR_PHOSPHATASE_2"/>
    <property type="match status" value="1"/>
</dbReference>
<dbReference type="Gene3D" id="3.90.190.10">
    <property type="entry name" value="Protein tyrosine phosphatase superfamily"/>
    <property type="match status" value="1"/>
</dbReference>
<dbReference type="SUPFAM" id="SSF52799">
    <property type="entry name" value="(Phosphotyrosine protein) phosphatases II"/>
    <property type="match status" value="2"/>
</dbReference>
<dbReference type="Pfam" id="PF00782">
    <property type="entry name" value="DSPc"/>
    <property type="match status" value="1"/>
</dbReference>
<dbReference type="RefSeq" id="XP_056080623.1">
    <property type="nucleotide sequence ID" value="XM_056225364.1"/>
</dbReference>
<evidence type="ECO:0000259" key="4">
    <source>
        <dbReference type="PROSITE" id="PS50056"/>
    </source>
</evidence>
<evidence type="ECO:0000313" key="6">
    <source>
        <dbReference type="Proteomes" id="UP001161438"/>
    </source>
</evidence>
<dbReference type="InterPro" id="IPR000387">
    <property type="entry name" value="Tyr_Pase_dom"/>
</dbReference>
<reference evidence="5" key="1">
    <citation type="submission" date="2022-10" db="EMBL/GenBank/DDBJ databases">
        <authorList>
            <person name="Byrne P K."/>
        </authorList>
    </citation>
    <scope>NUCLEOTIDE SEQUENCE</scope>
    <source>
        <strain evidence="5">IFO1815</strain>
    </source>
</reference>
<dbReference type="AlphaFoldDB" id="A0AA35IX58"/>
<keyword evidence="1" id="KW-0378">Hydrolase</keyword>
<feature type="domain" description="Tyrosine-protein phosphatase" evidence="3">
    <location>
        <begin position="585"/>
        <end position="783"/>
    </location>
</feature>
<dbReference type="PANTHER" id="PTHR47550">
    <property type="entry name" value="DUAL SPECIFICITY PROTEIN PHOSPHATASE PPS1"/>
    <property type="match status" value="1"/>
</dbReference>
<dbReference type="PANTHER" id="PTHR47550:SF1">
    <property type="entry name" value="DUAL SPECIFICITY PROTEIN PHOSPHATASE PPS1"/>
    <property type="match status" value="1"/>
</dbReference>
<dbReference type="GO" id="GO:0033260">
    <property type="term" value="P:nuclear DNA replication"/>
    <property type="evidence" value="ECO:0007669"/>
    <property type="project" value="InterPro"/>
</dbReference>
<dbReference type="PROSITE" id="PS00383">
    <property type="entry name" value="TYR_PHOSPHATASE_1"/>
    <property type="match status" value="1"/>
</dbReference>
<keyword evidence="2" id="KW-0904">Protein phosphatase</keyword>
<dbReference type="PROSITE" id="PS50054">
    <property type="entry name" value="TYR_PHOSPHATASE_DUAL"/>
    <property type="match status" value="1"/>
</dbReference>
<dbReference type="GO" id="GO:0005634">
    <property type="term" value="C:nucleus"/>
    <property type="evidence" value="ECO:0007669"/>
    <property type="project" value="GOC"/>
</dbReference>
<name>A0AA35IX58_SACMI</name>
<evidence type="ECO:0000259" key="3">
    <source>
        <dbReference type="PROSITE" id="PS50054"/>
    </source>
</evidence>
<evidence type="ECO:0000256" key="2">
    <source>
        <dbReference type="ARBA" id="ARBA00022912"/>
    </source>
</evidence>
<gene>
    <name evidence="5" type="primary">SMKI02G3830</name>
    <name evidence="5" type="ORF">SMKI_02G3830</name>
</gene>
<keyword evidence="6" id="KW-1185">Reference proteome</keyword>